<dbReference type="Proteomes" id="UP001480595">
    <property type="component" value="Unassembled WGS sequence"/>
</dbReference>
<comment type="caution">
    <text evidence="4">The sequence shown here is derived from an EMBL/GenBank/DDBJ whole genome shotgun (WGS) entry which is preliminary data.</text>
</comment>
<dbReference type="InterPro" id="IPR014048">
    <property type="entry name" value="MethylDNA_cys_MeTrfase_DNA-bd"/>
</dbReference>
<evidence type="ECO:0000313" key="5">
    <source>
        <dbReference type="Proteomes" id="UP001480595"/>
    </source>
</evidence>
<dbReference type="RefSeq" id="XP_066721623.1">
    <property type="nucleotide sequence ID" value="XM_066853482.1"/>
</dbReference>
<evidence type="ECO:0000256" key="2">
    <source>
        <dbReference type="SAM" id="MobiDB-lite"/>
    </source>
</evidence>
<feature type="compositionally biased region" description="Acidic residues" evidence="2">
    <location>
        <begin position="100"/>
        <end position="117"/>
    </location>
</feature>
<dbReference type="CDD" id="cd06445">
    <property type="entry name" value="ATase"/>
    <property type="match status" value="1"/>
</dbReference>
<dbReference type="PANTHER" id="PTHR42942:SF1">
    <property type="entry name" value="ALKYLTRANSFERASE-LIKE PROTEIN 1"/>
    <property type="match status" value="1"/>
</dbReference>
<dbReference type="InterPro" id="IPR036217">
    <property type="entry name" value="MethylDNA_cys_MeTrfase_DNAb"/>
</dbReference>
<keyword evidence="5" id="KW-1185">Reference proteome</keyword>
<keyword evidence="1" id="KW-0227">DNA damage</keyword>
<accession>A0ABR1WV99</accession>
<feature type="region of interest" description="Disordered" evidence="2">
    <location>
        <begin position="95"/>
        <end position="117"/>
    </location>
</feature>
<reference evidence="4 5" key="1">
    <citation type="submission" date="2023-01" db="EMBL/GenBank/DDBJ databases">
        <title>Analysis of 21 Apiospora genomes using comparative genomics revels a genus with tremendous synthesis potential of carbohydrate active enzymes and secondary metabolites.</title>
        <authorList>
            <person name="Sorensen T."/>
        </authorList>
    </citation>
    <scope>NUCLEOTIDE SEQUENCE [LARGE SCALE GENOMIC DNA]</scope>
    <source>
        <strain evidence="4 5">CBS 135458</strain>
    </source>
</reference>
<evidence type="ECO:0000313" key="4">
    <source>
        <dbReference type="EMBL" id="KAK8087099.1"/>
    </source>
</evidence>
<dbReference type="PANTHER" id="PTHR42942">
    <property type="entry name" value="6-O-METHYLGUANINE DNA METHYLTRANSFERASE"/>
    <property type="match status" value="1"/>
</dbReference>
<dbReference type="Gene3D" id="1.10.10.10">
    <property type="entry name" value="Winged helix-like DNA-binding domain superfamily/Winged helix DNA-binding domain"/>
    <property type="match status" value="2"/>
</dbReference>
<name>A0ABR1WV99_9PEZI</name>
<dbReference type="EMBL" id="JAQQWL010000002">
    <property type="protein sequence ID" value="KAK8087099.1"/>
    <property type="molecule type" value="Genomic_DNA"/>
</dbReference>
<sequence>MARSDEAAAFFLAVYSAVREIPPGKVTTYGHIAKLVGTPRDLAKVINSKGIISPRSQPSGARNQAAALEAEGVEVSTGSLGELSVDFSQYGWFPRSLPSEADEFDDDDDEDEGEAER</sequence>
<dbReference type="GeneID" id="92086545"/>
<feature type="domain" description="Methylated-DNA-[protein]-cysteine S-methyltransferase DNA binding" evidence="3">
    <location>
        <begin position="10"/>
        <end position="40"/>
    </location>
</feature>
<evidence type="ECO:0000259" key="3">
    <source>
        <dbReference type="Pfam" id="PF01035"/>
    </source>
</evidence>
<dbReference type="InterPro" id="IPR052520">
    <property type="entry name" value="ATL_DNA_repair"/>
</dbReference>
<gene>
    <name evidence="4" type="ORF">PG994_002073</name>
</gene>
<proteinExistence type="predicted"/>
<dbReference type="InterPro" id="IPR036388">
    <property type="entry name" value="WH-like_DNA-bd_sf"/>
</dbReference>
<protein>
    <submittedName>
        <fullName evidence="4">DNA binding methylated-DNA--cysteine S-methyltransferase</fullName>
    </submittedName>
</protein>
<dbReference type="SUPFAM" id="SSF46767">
    <property type="entry name" value="Methylated DNA-protein cysteine methyltransferase, C-terminal domain"/>
    <property type="match status" value="1"/>
</dbReference>
<dbReference type="Pfam" id="PF01035">
    <property type="entry name" value="DNA_binding_1"/>
    <property type="match status" value="1"/>
</dbReference>
<evidence type="ECO:0000256" key="1">
    <source>
        <dbReference type="ARBA" id="ARBA00022763"/>
    </source>
</evidence>
<organism evidence="4 5">
    <name type="scientific">Apiospora phragmitis</name>
    <dbReference type="NCBI Taxonomy" id="2905665"/>
    <lineage>
        <taxon>Eukaryota</taxon>
        <taxon>Fungi</taxon>
        <taxon>Dikarya</taxon>
        <taxon>Ascomycota</taxon>
        <taxon>Pezizomycotina</taxon>
        <taxon>Sordariomycetes</taxon>
        <taxon>Xylariomycetidae</taxon>
        <taxon>Amphisphaeriales</taxon>
        <taxon>Apiosporaceae</taxon>
        <taxon>Apiospora</taxon>
    </lineage>
</organism>